<accession>A0A9P6HKG2</accession>
<proteinExistence type="predicted"/>
<comment type="caution">
    <text evidence="2">The sequence shown here is derived from an EMBL/GenBank/DDBJ whole genome shotgun (WGS) entry which is preliminary data.</text>
</comment>
<reference evidence="2" key="2">
    <citation type="submission" date="2020-11" db="EMBL/GenBank/DDBJ databases">
        <authorList>
            <consortium name="DOE Joint Genome Institute"/>
            <person name="Kuo A."/>
            <person name="Miyauchi S."/>
            <person name="Kiss E."/>
            <person name="Drula E."/>
            <person name="Kohler A."/>
            <person name="Sanchez-Garcia M."/>
            <person name="Andreopoulos B."/>
            <person name="Barry K.W."/>
            <person name="Bonito G."/>
            <person name="Buee M."/>
            <person name="Carver A."/>
            <person name="Chen C."/>
            <person name="Cichocki N."/>
            <person name="Clum A."/>
            <person name="Culley D."/>
            <person name="Crous P.W."/>
            <person name="Fauchery L."/>
            <person name="Girlanda M."/>
            <person name="Hayes R."/>
            <person name="Keri Z."/>
            <person name="Labutti K."/>
            <person name="Lipzen A."/>
            <person name="Lombard V."/>
            <person name="Magnuson J."/>
            <person name="Maillard F."/>
            <person name="Morin E."/>
            <person name="Murat C."/>
            <person name="Nolan M."/>
            <person name="Ohm R."/>
            <person name="Pangilinan J."/>
            <person name="Pereira M."/>
            <person name="Perotto S."/>
            <person name="Peter M."/>
            <person name="Riley R."/>
            <person name="Sitrit Y."/>
            <person name="Stielow B."/>
            <person name="Szollosi G."/>
            <person name="Zifcakova L."/>
            <person name="Stursova M."/>
            <person name="Spatafora J.W."/>
            <person name="Tedersoo L."/>
            <person name="Vaario L.-M."/>
            <person name="Yamada A."/>
            <person name="Yan M."/>
            <person name="Wang P."/>
            <person name="Xu J."/>
            <person name="Bruns T."/>
            <person name="Baldrian P."/>
            <person name="Vilgalys R."/>
            <person name="Henrissat B."/>
            <person name="Grigoriev I.V."/>
            <person name="Hibbett D."/>
            <person name="Nagy L.G."/>
            <person name="Martin F.M."/>
        </authorList>
    </citation>
    <scope>NUCLEOTIDE SEQUENCE</scope>
    <source>
        <strain evidence="2">UH-Tt-Lm1</strain>
    </source>
</reference>
<dbReference type="EMBL" id="WIUZ02000003">
    <property type="protein sequence ID" value="KAF9789382.1"/>
    <property type="molecule type" value="Genomic_DNA"/>
</dbReference>
<organism evidence="2 3">
    <name type="scientific">Thelephora terrestris</name>
    <dbReference type="NCBI Taxonomy" id="56493"/>
    <lineage>
        <taxon>Eukaryota</taxon>
        <taxon>Fungi</taxon>
        <taxon>Dikarya</taxon>
        <taxon>Basidiomycota</taxon>
        <taxon>Agaricomycotina</taxon>
        <taxon>Agaricomycetes</taxon>
        <taxon>Thelephorales</taxon>
        <taxon>Thelephoraceae</taxon>
        <taxon>Thelephora</taxon>
    </lineage>
</organism>
<dbReference type="AlphaFoldDB" id="A0A9P6HKG2"/>
<evidence type="ECO:0000313" key="3">
    <source>
        <dbReference type="Proteomes" id="UP000736335"/>
    </source>
</evidence>
<protein>
    <submittedName>
        <fullName evidence="2">Uncharacterized protein</fullName>
    </submittedName>
</protein>
<feature type="region of interest" description="Disordered" evidence="1">
    <location>
        <begin position="82"/>
        <end position="117"/>
    </location>
</feature>
<keyword evidence="3" id="KW-1185">Reference proteome</keyword>
<sequence length="152" mass="16889">MPGDDMQVWLRWILREHHGCGHFLDLEKGNTRVRGPSMNHITMGAAGGNRCANEAMPGPWRSFAKAGVLAKQPTDHESCVSQPNYSGPAQTRAISAHPHQTQARKNLHPRQNPPNTITVYPDQLWSMSGPTHGAWVVQRYPFSMGHGLYSTI</sequence>
<dbReference type="Proteomes" id="UP000736335">
    <property type="component" value="Unassembled WGS sequence"/>
</dbReference>
<feature type="compositionally biased region" description="Polar residues" evidence="1">
    <location>
        <begin position="82"/>
        <end position="104"/>
    </location>
</feature>
<name>A0A9P6HKG2_9AGAM</name>
<evidence type="ECO:0000256" key="1">
    <source>
        <dbReference type="SAM" id="MobiDB-lite"/>
    </source>
</evidence>
<reference evidence="2" key="1">
    <citation type="journal article" date="2020" name="Nat. Commun.">
        <title>Large-scale genome sequencing of mycorrhizal fungi provides insights into the early evolution of symbiotic traits.</title>
        <authorList>
            <person name="Miyauchi S."/>
            <person name="Kiss E."/>
            <person name="Kuo A."/>
            <person name="Drula E."/>
            <person name="Kohler A."/>
            <person name="Sanchez-Garcia M."/>
            <person name="Morin E."/>
            <person name="Andreopoulos B."/>
            <person name="Barry K.W."/>
            <person name="Bonito G."/>
            <person name="Buee M."/>
            <person name="Carver A."/>
            <person name="Chen C."/>
            <person name="Cichocki N."/>
            <person name="Clum A."/>
            <person name="Culley D."/>
            <person name="Crous P.W."/>
            <person name="Fauchery L."/>
            <person name="Girlanda M."/>
            <person name="Hayes R.D."/>
            <person name="Keri Z."/>
            <person name="LaButti K."/>
            <person name="Lipzen A."/>
            <person name="Lombard V."/>
            <person name="Magnuson J."/>
            <person name="Maillard F."/>
            <person name="Murat C."/>
            <person name="Nolan M."/>
            <person name="Ohm R.A."/>
            <person name="Pangilinan J."/>
            <person name="Pereira M.F."/>
            <person name="Perotto S."/>
            <person name="Peter M."/>
            <person name="Pfister S."/>
            <person name="Riley R."/>
            <person name="Sitrit Y."/>
            <person name="Stielow J.B."/>
            <person name="Szollosi G."/>
            <person name="Zifcakova L."/>
            <person name="Stursova M."/>
            <person name="Spatafora J.W."/>
            <person name="Tedersoo L."/>
            <person name="Vaario L.M."/>
            <person name="Yamada A."/>
            <person name="Yan M."/>
            <person name="Wang P."/>
            <person name="Xu J."/>
            <person name="Bruns T."/>
            <person name="Baldrian P."/>
            <person name="Vilgalys R."/>
            <person name="Dunand C."/>
            <person name="Henrissat B."/>
            <person name="Grigoriev I.V."/>
            <person name="Hibbett D."/>
            <person name="Nagy L.G."/>
            <person name="Martin F.M."/>
        </authorList>
    </citation>
    <scope>NUCLEOTIDE SEQUENCE</scope>
    <source>
        <strain evidence="2">UH-Tt-Lm1</strain>
    </source>
</reference>
<evidence type="ECO:0000313" key="2">
    <source>
        <dbReference type="EMBL" id="KAF9789382.1"/>
    </source>
</evidence>
<gene>
    <name evidence="2" type="ORF">BJ322DRAFT_1018052</name>
</gene>